<protein>
    <submittedName>
        <fullName evidence="1">Uncharacterized protein</fullName>
    </submittedName>
</protein>
<evidence type="ECO:0000313" key="1">
    <source>
        <dbReference type="EMBL" id="WKN40312.1"/>
    </source>
</evidence>
<reference evidence="1" key="2">
    <citation type="journal article" date="2024" name="Antonie Van Leeuwenhoek">
        <title>Roseihalotalea indica gen. nov., sp. nov., a halophilic Bacteroidetes from mesopelagic Southwest Indian Ocean with higher carbohydrate metabolic potential.</title>
        <authorList>
            <person name="Chen B."/>
            <person name="Zhang M."/>
            <person name="Lin D."/>
            <person name="Ye J."/>
            <person name="Tang K."/>
        </authorList>
    </citation>
    <scope>NUCLEOTIDE SEQUENCE</scope>
    <source>
        <strain evidence="1">TK19036</strain>
    </source>
</reference>
<gene>
    <name evidence="1" type="ORF">K4G66_04950</name>
</gene>
<dbReference type="AlphaFoldDB" id="A0AA49Q0P3"/>
<organism evidence="1">
    <name type="scientific">Roseihalotalea indica</name>
    <dbReference type="NCBI Taxonomy" id="2867963"/>
    <lineage>
        <taxon>Bacteria</taxon>
        <taxon>Pseudomonadati</taxon>
        <taxon>Bacteroidota</taxon>
        <taxon>Cytophagia</taxon>
        <taxon>Cytophagales</taxon>
        <taxon>Catalimonadaceae</taxon>
        <taxon>Roseihalotalea</taxon>
    </lineage>
</organism>
<name>A0AA49Q0P3_9BACT</name>
<sequence length="83" mass="9911">MFNSSDFPKALDEETFNTWLENGRLSMLSYNCLLIIWDELEAEYQPVYVEHRNSIQEYERYQNATSRESLIAAYDLYSESRIV</sequence>
<accession>A0AA49Q0P3</accession>
<dbReference type="EMBL" id="CP120682">
    <property type="protein sequence ID" value="WKN40312.1"/>
    <property type="molecule type" value="Genomic_DNA"/>
</dbReference>
<reference evidence="1" key="1">
    <citation type="journal article" date="2023" name="Comput. Struct. Biotechnol. J.">
        <title>Discovery of a novel marine Bacteroidetes with a rich repertoire of carbohydrate-active enzymes.</title>
        <authorList>
            <person name="Chen B."/>
            <person name="Liu G."/>
            <person name="Chen Q."/>
            <person name="Wang H."/>
            <person name="Liu L."/>
            <person name="Tang K."/>
        </authorList>
    </citation>
    <scope>NUCLEOTIDE SEQUENCE</scope>
    <source>
        <strain evidence="1">TK19036</strain>
    </source>
</reference>
<proteinExistence type="predicted"/>